<proteinExistence type="predicted"/>
<organism evidence="2 3">
    <name type="scientific">Ficedula albicollis</name>
    <name type="common">Collared flycatcher</name>
    <name type="synonym">Muscicapa albicollis</name>
    <dbReference type="NCBI Taxonomy" id="59894"/>
    <lineage>
        <taxon>Eukaryota</taxon>
        <taxon>Metazoa</taxon>
        <taxon>Chordata</taxon>
        <taxon>Craniata</taxon>
        <taxon>Vertebrata</taxon>
        <taxon>Euteleostomi</taxon>
        <taxon>Archelosauria</taxon>
        <taxon>Archosauria</taxon>
        <taxon>Dinosauria</taxon>
        <taxon>Saurischia</taxon>
        <taxon>Theropoda</taxon>
        <taxon>Coelurosauria</taxon>
        <taxon>Aves</taxon>
        <taxon>Neognathae</taxon>
        <taxon>Neoaves</taxon>
        <taxon>Telluraves</taxon>
        <taxon>Australaves</taxon>
        <taxon>Passeriformes</taxon>
        <taxon>Muscicapidae</taxon>
        <taxon>Ficedula</taxon>
    </lineage>
</organism>
<reference evidence="2" key="2">
    <citation type="submission" date="2025-08" db="UniProtKB">
        <authorList>
            <consortium name="Ensembl"/>
        </authorList>
    </citation>
    <scope>IDENTIFICATION</scope>
</reference>
<protein>
    <submittedName>
        <fullName evidence="2">Uncharacterized protein</fullName>
    </submittedName>
</protein>
<reference evidence="2 3" key="1">
    <citation type="journal article" date="2012" name="Nature">
        <title>The genomic landscape of species divergence in Ficedula flycatchers.</title>
        <authorList>
            <person name="Ellegren H."/>
            <person name="Smeds L."/>
            <person name="Burri R."/>
            <person name="Olason P.I."/>
            <person name="Backstrom N."/>
            <person name="Kawakami T."/>
            <person name="Kunstner A."/>
            <person name="Makinen H."/>
            <person name="Nadachowska-Brzyska K."/>
            <person name="Qvarnstrom A."/>
            <person name="Uebbing S."/>
            <person name="Wolf J.B."/>
        </authorList>
    </citation>
    <scope>NUCLEOTIDE SEQUENCE [LARGE SCALE GENOMIC DNA]</scope>
</reference>
<accession>A0A803V3R8</accession>
<dbReference type="AlphaFoldDB" id="A0A803V3R8"/>
<sequence length="84" mass="8913">MRGLCTGPEQDGLVWLGYSGAEVPWFSPFLGNCSHYSGLGNLLRKLSPGSSRQLPGNARPHLRGARRRCPGQGPAPARPQGTGT</sequence>
<dbReference type="Proteomes" id="UP000016665">
    <property type="component" value="Chromosome 19"/>
</dbReference>
<evidence type="ECO:0000313" key="3">
    <source>
        <dbReference type="Proteomes" id="UP000016665"/>
    </source>
</evidence>
<keyword evidence="3" id="KW-1185">Reference proteome</keyword>
<dbReference type="Ensembl" id="ENSFALT00000039023.1">
    <property type="protein sequence ID" value="ENSFALP00000017374.1"/>
    <property type="gene ID" value="ENSFALG00000023198.1"/>
</dbReference>
<reference evidence="2" key="3">
    <citation type="submission" date="2025-09" db="UniProtKB">
        <authorList>
            <consortium name="Ensembl"/>
        </authorList>
    </citation>
    <scope>IDENTIFICATION</scope>
</reference>
<evidence type="ECO:0000256" key="1">
    <source>
        <dbReference type="SAM" id="MobiDB-lite"/>
    </source>
</evidence>
<feature type="region of interest" description="Disordered" evidence="1">
    <location>
        <begin position="48"/>
        <end position="84"/>
    </location>
</feature>
<evidence type="ECO:0000313" key="2">
    <source>
        <dbReference type="Ensembl" id="ENSFALP00000017374.1"/>
    </source>
</evidence>
<feature type="compositionally biased region" description="Low complexity" evidence="1">
    <location>
        <begin position="70"/>
        <end position="84"/>
    </location>
</feature>
<feature type="compositionally biased region" description="Basic residues" evidence="1">
    <location>
        <begin position="60"/>
        <end position="69"/>
    </location>
</feature>
<name>A0A803V3R8_FICAL</name>